<keyword evidence="3" id="KW-1185">Reference proteome</keyword>
<dbReference type="SUPFAM" id="SSF53098">
    <property type="entry name" value="Ribonuclease H-like"/>
    <property type="match status" value="1"/>
</dbReference>
<dbReference type="InterPro" id="IPR015242">
    <property type="entry name" value="Ydc2_cat"/>
</dbReference>
<dbReference type="EMBL" id="VNKQ01000003">
    <property type="protein sequence ID" value="KAG0652154.1"/>
    <property type="molecule type" value="Genomic_DNA"/>
</dbReference>
<name>A0A9P7B0K3_9HELO</name>
<protein>
    <submittedName>
        <fullName evidence="2">Ydc2</fullName>
    </submittedName>
</protein>
<dbReference type="Proteomes" id="UP000785200">
    <property type="component" value="Unassembled WGS sequence"/>
</dbReference>
<dbReference type="PANTHER" id="PTHR28072:SF1">
    <property type="entry name" value="CRUCIFORM CUTTING ENDONUCLEASE 1, MITOCHONDRIAL-RELATED"/>
    <property type="match status" value="1"/>
</dbReference>
<evidence type="ECO:0000313" key="3">
    <source>
        <dbReference type="Proteomes" id="UP000785200"/>
    </source>
</evidence>
<dbReference type="Gene3D" id="3.30.420.10">
    <property type="entry name" value="Ribonuclease H-like superfamily/Ribonuclease H"/>
    <property type="match status" value="1"/>
</dbReference>
<organism evidence="2 3">
    <name type="scientific">Hyphodiscus hymeniophilus</name>
    <dbReference type="NCBI Taxonomy" id="353542"/>
    <lineage>
        <taxon>Eukaryota</taxon>
        <taxon>Fungi</taxon>
        <taxon>Dikarya</taxon>
        <taxon>Ascomycota</taxon>
        <taxon>Pezizomycotina</taxon>
        <taxon>Leotiomycetes</taxon>
        <taxon>Helotiales</taxon>
        <taxon>Hyphodiscaceae</taxon>
        <taxon>Hyphodiscus</taxon>
    </lineage>
</organism>
<dbReference type="InterPro" id="IPR012337">
    <property type="entry name" value="RNaseH-like_sf"/>
</dbReference>
<evidence type="ECO:0000259" key="1">
    <source>
        <dbReference type="Pfam" id="PF09159"/>
    </source>
</evidence>
<dbReference type="InterPro" id="IPR039197">
    <property type="entry name" value="Mrs1/Cce1"/>
</dbReference>
<dbReference type="GO" id="GO:0000403">
    <property type="term" value="F:Y-form DNA binding"/>
    <property type="evidence" value="ECO:0007669"/>
    <property type="project" value="TreeGrafter"/>
</dbReference>
<dbReference type="GO" id="GO:0004520">
    <property type="term" value="F:DNA endonuclease activity"/>
    <property type="evidence" value="ECO:0007669"/>
    <property type="project" value="TreeGrafter"/>
</dbReference>
<dbReference type="GO" id="GO:0000402">
    <property type="term" value="F:crossed form four-way junction DNA binding"/>
    <property type="evidence" value="ECO:0007669"/>
    <property type="project" value="TreeGrafter"/>
</dbReference>
<comment type="caution">
    <text evidence="2">The sequence shown here is derived from an EMBL/GenBank/DDBJ whole genome shotgun (WGS) entry which is preliminary data.</text>
</comment>
<proteinExistence type="predicted"/>
<dbReference type="InterPro" id="IPR036397">
    <property type="entry name" value="RNaseH_sf"/>
</dbReference>
<reference evidence="2" key="1">
    <citation type="submission" date="2019-07" db="EMBL/GenBank/DDBJ databases">
        <title>Hyphodiscus hymeniophilus genome sequencing and assembly.</title>
        <authorList>
            <person name="Kramer G."/>
            <person name="Nodwell J."/>
        </authorList>
    </citation>
    <scope>NUCLEOTIDE SEQUENCE</scope>
    <source>
        <strain evidence="2">ATCC 34498</strain>
    </source>
</reference>
<sequence>MALKIPTSWKLAQLKTIAFKCGISTSGTKGVLTQRLHHEIQPAHHAKDMHTRILSIDMGIRNLAYCVVDVPHTLLSPPTISTRKISLPMIDSWHRIAVSSPPSTPIGSEGTLKAAKESFSPATLSASAYKLIRHTLLLQNPTHILIERQRFRSMGSKHILEWTVRVNMFESIIYAILCTMKEEGIWNGRVVSILPGKVGPYWVGEQEEVKAGIVDGDIKAQKKNRSSKTAKIINKGLKIDLVRRWLEAGDVVGLGNEAVEDRARRYMQKWDRLPGGRKGAKKGEKLEEEMGKLDDLADCLLQGMAWIQWEKNKNIALERVEALLDEADLDNLKAKKKAK</sequence>
<dbReference type="CDD" id="cd16963">
    <property type="entry name" value="CCE1"/>
    <property type="match status" value="1"/>
</dbReference>
<accession>A0A9P7B0K3</accession>
<gene>
    <name evidence="2" type="ORF">D0Z07_1034</name>
</gene>
<feature type="domain" description="Mitochondrial resolvase Ydc2 catalytic" evidence="1">
    <location>
        <begin position="53"/>
        <end position="314"/>
    </location>
</feature>
<dbReference type="PANTHER" id="PTHR28072">
    <property type="entry name" value="CRUCIFORM CUTTING ENDONUCLEASE 1, MITOCHONDRIAL-RELATED"/>
    <property type="match status" value="1"/>
</dbReference>
<dbReference type="AlphaFoldDB" id="A0A9P7B0K3"/>
<dbReference type="Pfam" id="PF09159">
    <property type="entry name" value="Ydc2-catalyt"/>
    <property type="match status" value="1"/>
</dbReference>
<dbReference type="GO" id="GO:0070336">
    <property type="term" value="F:flap-structured DNA binding"/>
    <property type="evidence" value="ECO:0007669"/>
    <property type="project" value="TreeGrafter"/>
</dbReference>
<dbReference type="GO" id="GO:0005739">
    <property type="term" value="C:mitochondrion"/>
    <property type="evidence" value="ECO:0007669"/>
    <property type="project" value="TreeGrafter"/>
</dbReference>
<evidence type="ECO:0000313" key="2">
    <source>
        <dbReference type="EMBL" id="KAG0652154.1"/>
    </source>
</evidence>
<dbReference type="OrthoDB" id="5552842at2759"/>